<comment type="function">
    <text evidence="7">Participates in a complex which severs microtubules in an ATP-dependent manner. May act to target the enzymatic subunit of this complex to sites of action such as the centrosome. Microtubule severing may promote rapid reorganization of cellular microtubule arrays and the release of microtubules from the centrosome following nucleation.</text>
</comment>
<dbReference type="FunFam" id="2.130.10.10:FF:000462">
    <property type="entry name" value="Katanin p80 WD40 repeat-containing subunit B1"/>
    <property type="match status" value="1"/>
</dbReference>
<dbReference type="InterPro" id="IPR019775">
    <property type="entry name" value="WD40_repeat_CS"/>
</dbReference>
<keyword evidence="5" id="KW-0677">Repeat</keyword>
<protein>
    <recommendedName>
        <fullName evidence="7">Katanin p80 WD40 repeat-containing subunit B1</fullName>
        <shortName evidence="7">Katanin p80 subunit B1</shortName>
    </recommendedName>
    <alternativeName>
        <fullName evidence="7">p80 katanin</fullName>
    </alternativeName>
</protein>
<evidence type="ECO:0000256" key="1">
    <source>
        <dbReference type="ARBA" id="ARBA00004245"/>
    </source>
</evidence>
<dbReference type="SUPFAM" id="SSF50978">
    <property type="entry name" value="WD40 repeat-like"/>
    <property type="match status" value="1"/>
</dbReference>
<keyword evidence="2 7" id="KW-0963">Cytoplasm</keyword>
<evidence type="ECO:0000256" key="6">
    <source>
        <dbReference type="ARBA" id="ARBA00023212"/>
    </source>
</evidence>
<evidence type="ECO:0000256" key="4">
    <source>
        <dbReference type="ARBA" id="ARBA00022701"/>
    </source>
</evidence>
<proteinExistence type="inferred from homology"/>
<keyword evidence="7" id="KW-0131">Cell cycle</keyword>
<dbReference type="Proteomes" id="UP000515154">
    <property type="component" value="Linkage group LG4"/>
</dbReference>
<dbReference type="Gene3D" id="2.130.10.10">
    <property type="entry name" value="YVTN repeat-like/Quinoprotein amine dehydrogenase"/>
    <property type="match status" value="2"/>
</dbReference>
<evidence type="ECO:0000313" key="9">
    <source>
        <dbReference type="RefSeq" id="XP_029634625.1"/>
    </source>
</evidence>
<keyword evidence="7" id="KW-0132">Cell division</keyword>
<evidence type="ECO:0000256" key="5">
    <source>
        <dbReference type="ARBA" id="ARBA00022737"/>
    </source>
</evidence>
<evidence type="ECO:0000256" key="2">
    <source>
        <dbReference type="ARBA" id="ARBA00022490"/>
    </source>
</evidence>
<dbReference type="RefSeq" id="XP_029634625.1">
    <property type="nucleotide sequence ID" value="XM_029778765.2"/>
</dbReference>
<evidence type="ECO:0000256" key="7">
    <source>
        <dbReference type="HAMAP-Rule" id="MF_03022"/>
    </source>
</evidence>
<dbReference type="InterPro" id="IPR026962">
    <property type="entry name" value="KTNB1"/>
</dbReference>
<dbReference type="PANTHER" id="PTHR19845">
    <property type="entry name" value="KATANIN P80 SUBUNIT"/>
    <property type="match status" value="1"/>
</dbReference>
<name>A0A6P7S8V4_9MOLL</name>
<evidence type="ECO:0000256" key="3">
    <source>
        <dbReference type="ARBA" id="ARBA00022574"/>
    </source>
</evidence>
<keyword evidence="6 7" id="KW-0206">Cytoskeleton</keyword>
<keyword evidence="4 7" id="KW-0493">Microtubule</keyword>
<keyword evidence="7" id="KW-0498">Mitosis</keyword>
<comment type="similarity">
    <text evidence="7">Belongs to the WD repeat KATNB1 family.</text>
</comment>
<dbReference type="GO" id="GO:0005813">
    <property type="term" value="C:centrosome"/>
    <property type="evidence" value="ECO:0007669"/>
    <property type="project" value="UniProtKB-SubCell"/>
</dbReference>
<dbReference type="GO" id="GO:0007019">
    <property type="term" value="P:microtubule depolymerization"/>
    <property type="evidence" value="ECO:0007669"/>
    <property type="project" value="TreeGrafter"/>
</dbReference>
<gene>
    <name evidence="9" type="primary">LOC115210275</name>
    <name evidence="7" type="synonym">KATNB1</name>
</gene>
<accession>A0A6P7S8V4</accession>
<dbReference type="PROSITE" id="PS50294">
    <property type="entry name" value="WD_REPEATS_REGION"/>
    <property type="match status" value="5"/>
</dbReference>
<dbReference type="AlphaFoldDB" id="A0A6P7S8V4"/>
<dbReference type="PROSITE" id="PS50082">
    <property type="entry name" value="WD_REPEATS_2"/>
    <property type="match status" value="5"/>
</dbReference>
<keyword evidence="8" id="KW-1185">Reference proteome</keyword>
<dbReference type="GO" id="GO:0008017">
    <property type="term" value="F:microtubule binding"/>
    <property type="evidence" value="ECO:0007669"/>
    <property type="project" value="UniProtKB-UniRule"/>
</dbReference>
<dbReference type="GO" id="GO:0005874">
    <property type="term" value="C:microtubule"/>
    <property type="evidence" value="ECO:0007669"/>
    <property type="project" value="UniProtKB-KW"/>
</dbReference>
<dbReference type="InterPro" id="IPR036322">
    <property type="entry name" value="WD40_repeat_dom_sf"/>
</dbReference>
<dbReference type="InterPro" id="IPR020472">
    <property type="entry name" value="WD40_PAC1"/>
</dbReference>
<dbReference type="InterPro" id="IPR001680">
    <property type="entry name" value="WD40_rpt"/>
</dbReference>
<dbReference type="Pfam" id="PF13925">
    <property type="entry name" value="Katanin_con80"/>
    <property type="match status" value="1"/>
</dbReference>
<organism evidence="8 9">
    <name type="scientific">Octopus sinensis</name>
    <name type="common">East Asian common octopus</name>
    <dbReference type="NCBI Taxonomy" id="2607531"/>
    <lineage>
        <taxon>Eukaryota</taxon>
        <taxon>Metazoa</taxon>
        <taxon>Spiralia</taxon>
        <taxon>Lophotrochozoa</taxon>
        <taxon>Mollusca</taxon>
        <taxon>Cephalopoda</taxon>
        <taxon>Coleoidea</taxon>
        <taxon>Octopodiformes</taxon>
        <taxon>Octopoda</taxon>
        <taxon>Incirrata</taxon>
        <taxon>Octopodidae</taxon>
        <taxon>Octopus</taxon>
    </lineage>
</organism>
<dbReference type="PANTHER" id="PTHR19845:SF0">
    <property type="entry name" value="KATANIN P80 WD40 REPEAT-CONTAINING SUBUNIT B1"/>
    <property type="match status" value="1"/>
</dbReference>
<dbReference type="Pfam" id="PF00400">
    <property type="entry name" value="WD40"/>
    <property type="match status" value="5"/>
</dbReference>
<dbReference type="GO" id="GO:0051013">
    <property type="term" value="P:microtubule severing"/>
    <property type="evidence" value="ECO:0007669"/>
    <property type="project" value="UniProtKB-UniRule"/>
</dbReference>
<dbReference type="HAMAP" id="MF_03022">
    <property type="entry name" value="Katanin_p80_B1"/>
    <property type="match status" value="1"/>
</dbReference>
<dbReference type="CDD" id="cd00200">
    <property type="entry name" value="WD40"/>
    <property type="match status" value="1"/>
</dbReference>
<dbReference type="GO" id="GO:0051301">
    <property type="term" value="P:cell division"/>
    <property type="evidence" value="ECO:0007669"/>
    <property type="project" value="UniProtKB-KW"/>
</dbReference>
<dbReference type="SMART" id="SM00320">
    <property type="entry name" value="WD40"/>
    <property type="match status" value="6"/>
</dbReference>
<dbReference type="KEGG" id="osn:115210275"/>
<comment type="subcellular location">
    <subcellularLocation>
        <location evidence="1 7">Cytoplasm</location>
        <location evidence="1 7">Cytoskeleton</location>
    </subcellularLocation>
    <subcellularLocation>
        <location evidence="7">Cytoplasm</location>
    </subcellularLocation>
    <subcellularLocation>
        <location evidence="7">Cytoplasm</location>
        <location evidence="7">Cytoskeleton</location>
        <location evidence="7">Microtubule organizing center</location>
        <location evidence="7">Centrosome</location>
    </subcellularLocation>
    <subcellularLocation>
        <location evidence="7">Cytoplasm</location>
        <location evidence="7">Cytoskeleton</location>
        <location evidence="7">Spindle pole</location>
    </subcellularLocation>
    <subcellularLocation>
        <location evidence="7">Cytoplasm</location>
        <location evidence="7">Cytoskeleton</location>
        <location evidence="7">Spindle</location>
    </subcellularLocation>
    <text evidence="7">Predominantly cytoplasmic. Localized to the interphase centrosome and mitotic spindle poles.</text>
</comment>
<reference evidence="9" key="1">
    <citation type="submission" date="2025-08" db="UniProtKB">
        <authorList>
            <consortium name="RefSeq"/>
        </authorList>
    </citation>
    <scope>IDENTIFICATION</scope>
</reference>
<dbReference type="InterPro" id="IPR015943">
    <property type="entry name" value="WD40/YVTN_repeat-like_dom_sf"/>
</dbReference>
<sequence>MAEDQERVFKLPEFAAHAQTINCLALGHKSSVLVTGGEDRKINLWTLCKDGYTAIMSLFGHVSPIEAVRFDHSEEKVATGTRSGTFKVWDLETLKVQKTFYGHRSGIKSIAFHPTGDFIASASTDSSIKLWDIKRKSCIYRYKGHQGSVNNLQFSPDGGWIASAGDDGIVKLWDLKAGKLLADLKGHKSGVNVVDFHPGELLLASGSSDRTVKFWDLENFHLVSSTPEISHGVDNILFHPSGSCLFATSANMLRVYGWEPYQCFDEIRTNWGNAASICFTNTQLLAASYMETFVFPYLVFLQRVKPIMDTCYGNDPKSISSPALDRKKPFSHGTPDTAAVMPHRRESNSSAFELEHRNIDHNHQAANLPRTHFQNNLGEISDQKCNNIISNNREHLKPQSKISPKLLGGGELEAEIFNQIEKGHSAVIEKLHERSANLMKIEDKWKYDNARAALKLCIDLGDPALVIDMLSVMNSKKDLWNLDLCTLLSPKLVDLITSPHKRYVETVCGTLKLILETFGPLLKSCLNPSAGIGVDITAEERMNKCEVINGNLDQIKVILDKMQVTGQLDDGLKEVQILVETL</sequence>
<dbReference type="PRINTS" id="PR00320">
    <property type="entry name" value="GPROTEINBRPT"/>
</dbReference>
<dbReference type="PROSITE" id="PS00678">
    <property type="entry name" value="WD_REPEATS_1"/>
    <property type="match status" value="3"/>
</dbReference>
<dbReference type="GO" id="GO:0000922">
    <property type="term" value="C:spindle pole"/>
    <property type="evidence" value="ECO:0007669"/>
    <property type="project" value="UniProtKB-SubCell"/>
</dbReference>
<keyword evidence="3" id="KW-0853">WD repeat</keyword>
<dbReference type="InterPro" id="IPR028021">
    <property type="entry name" value="Katanin_C-terminal"/>
</dbReference>
<dbReference type="GO" id="GO:0005737">
    <property type="term" value="C:cytoplasm"/>
    <property type="evidence" value="ECO:0007669"/>
    <property type="project" value="UniProtKB-SubCell"/>
</dbReference>
<dbReference type="GO" id="GO:0008352">
    <property type="term" value="C:katanin complex"/>
    <property type="evidence" value="ECO:0007669"/>
    <property type="project" value="InterPro"/>
</dbReference>
<comment type="subunit">
    <text evidence="7">Interacts with KATNA1. This interaction enhances the microtubule binding and severing activity of KATNA1 and also targets this activity to the centrosome.</text>
</comment>
<evidence type="ECO:0000313" key="8">
    <source>
        <dbReference type="Proteomes" id="UP000515154"/>
    </source>
</evidence>